<reference evidence="10 11" key="1">
    <citation type="submission" date="2019-03" db="EMBL/GenBank/DDBJ databases">
        <title>Genomic Encyclopedia of Type Strains, Phase IV (KMG-IV): sequencing the most valuable type-strain genomes for metagenomic binning, comparative biology and taxonomic classification.</title>
        <authorList>
            <person name="Goeker M."/>
        </authorList>
    </citation>
    <scope>NUCLEOTIDE SEQUENCE [LARGE SCALE GENOMIC DNA]</scope>
    <source>
        <strain evidence="10 11">DSM 2132</strain>
    </source>
</reference>
<dbReference type="GO" id="GO:0003677">
    <property type="term" value="F:DNA binding"/>
    <property type="evidence" value="ECO:0007669"/>
    <property type="project" value="UniProtKB-KW"/>
</dbReference>
<dbReference type="GO" id="GO:0043571">
    <property type="term" value="P:maintenance of CRISPR repeat elements"/>
    <property type="evidence" value="ECO:0007669"/>
    <property type="project" value="UniProtKB-UniRule"/>
</dbReference>
<feature type="compositionally biased region" description="Low complexity" evidence="9">
    <location>
        <begin position="293"/>
        <end position="308"/>
    </location>
</feature>
<dbReference type="EMBL" id="SLXO01000003">
    <property type="protein sequence ID" value="TCP36483.1"/>
    <property type="molecule type" value="Genomic_DNA"/>
</dbReference>
<dbReference type="InParanoid" id="A0A4R2PLJ7"/>
<keyword evidence="3 8" id="KW-0255">Endonuclease</keyword>
<evidence type="ECO:0000256" key="2">
    <source>
        <dbReference type="ARBA" id="ARBA00022723"/>
    </source>
</evidence>
<evidence type="ECO:0000256" key="3">
    <source>
        <dbReference type="ARBA" id="ARBA00022759"/>
    </source>
</evidence>
<protein>
    <recommendedName>
        <fullName evidence="8">CRISPR-associated endonuclease Cas1</fullName>
        <ecNumber evidence="8">3.1.-.-</ecNumber>
    </recommendedName>
</protein>
<feature type="binding site" evidence="8">
    <location>
        <position position="145"/>
    </location>
    <ligand>
        <name>Mn(2+)</name>
        <dbReference type="ChEBI" id="CHEBI:29035"/>
    </ligand>
</feature>
<keyword evidence="5 8" id="KW-0460">Magnesium</keyword>
<comment type="similarity">
    <text evidence="8">Belongs to the CRISPR-associated endonuclease Cas1 family.</text>
</comment>
<proteinExistence type="inferred from homology"/>
<dbReference type="CDD" id="cd09719">
    <property type="entry name" value="Cas1_I-E"/>
    <property type="match status" value="1"/>
</dbReference>
<keyword evidence="2 8" id="KW-0479">Metal-binding</keyword>
<name>A0A4R2PLJ7_RHOSA</name>
<feature type="binding site" evidence="8">
    <location>
        <position position="225"/>
    </location>
    <ligand>
        <name>Mn(2+)</name>
        <dbReference type="ChEBI" id="CHEBI:29035"/>
    </ligand>
</feature>
<evidence type="ECO:0000256" key="6">
    <source>
        <dbReference type="ARBA" id="ARBA00023118"/>
    </source>
</evidence>
<dbReference type="NCBIfam" id="TIGR03638">
    <property type="entry name" value="cas1_ECOLI"/>
    <property type="match status" value="1"/>
</dbReference>
<keyword evidence="8" id="KW-0464">Manganese</keyword>
<dbReference type="GO" id="GO:0004520">
    <property type="term" value="F:DNA endonuclease activity"/>
    <property type="evidence" value="ECO:0007669"/>
    <property type="project" value="InterPro"/>
</dbReference>
<gene>
    <name evidence="8" type="primary">cas1</name>
    <name evidence="10" type="ORF">EV659_103376</name>
</gene>
<dbReference type="InterPro" id="IPR002729">
    <property type="entry name" value="CRISPR-assoc_Cas1"/>
</dbReference>
<accession>A0A4R2PLJ7</accession>
<dbReference type="Gene3D" id="3.100.10.20">
    <property type="entry name" value="CRISPR-associated endonuclease Cas1, N-terminal domain"/>
    <property type="match status" value="1"/>
</dbReference>
<dbReference type="GO" id="GO:0051607">
    <property type="term" value="P:defense response to virus"/>
    <property type="evidence" value="ECO:0007669"/>
    <property type="project" value="UniProtKB-UniRule"/>
</dbReference>
<keyword evidence="4 8" id="KW-0378">Hydrolase</keyword>
<feature type="region of interest" description="Disordered" evidence="9">
    <location>
        <begin position="293"/>
        <end position="317"/>
    </location>
</feature>
<keyword evidence="6 8" id="KW-0051">Antiviral defense</keyword>
<keyword evidence="7 8" id="KW-0238">DNA-binding</keyword>
<dbReference type="InterPro" id="IPR050646">
    <property type="entry name" value="Cas1"/>
</dbReference>
<dbReference type="FunCoup" id="A0A4R2PLJ7">
    <property type="interactions" value="19"/>
</dbReference>
<dbReference type="Pfam" id="PF01867">
    <property type="entry name" value="Cas_Cas1"/>
    <property type="match status" value="2"/>
</dbReference>
<dbReference type="AlphaFoldDB" id="A0A4R2PLJ7"/>
<feature type="binding site" evidence="8">
    <location>
        <position position="212"/>
    </location>
    <ligand>
        <name>Mn(2+)</name>
        <dbReference type="ChEBI" id="CHEBI:29035"/>
    </ligand>
</feature>
<dbReference type="Proteomes" id="UP000295399">
    <property type="component" value="Unassembled WGS sequence"/>
</dbReference>
<evidence type="ECO:0000256" key="1">
    <source>
        <dbReference type="ARBA" id="ARBA00022722"/>
    </source>
</evidence>
<dbReference type="InterPro" id="IPR019851">
    <property type="entry name" value="CRISPR-assoc_Cas1_ECOLI"/>
</dbReference>
<comment type="caution">
    <text evidence="10">The sequence shown here is derived from an EMBL/GenBank/DDBJ whole genome shotgun (WGS) entry which is preliminary data.</text>
</comment>
<dbReference type="PANTHER" id="PTHR34353">
    <property type="entry name" value="CRISPR-ASSOCIATED ENDONUCLEASE CAS1 1"/>
    <property type="match status" value="1"/>
</dbReference>
<evidence type="ECO:0000256" key="8">
    <source>
        <dbReference type="HAMAP-Rule" id="MF_01470"/>
    </source>
</evidence>
<dbReference type="HAMAP" id="MF_01470">
    <property type="entry name" value="Cas1"/>
    <property type="match status" value="1"/>
</dbReference>
<dbReference type="InterPro" id="IPR033641">
    <property type="entry name" value="Cas1_I-E"/>
</dbReference>
<evidence type="ECO:0000313" key="10">
    <source>
        <dbReference type="EMBL" id="TCP36483.1"/>
    </source>
</evidence>
<dbReference type="PANTHER" id="PTHR34353:SF3">
    <property type="entry name" value="CRISPR-ASSOCIATED ENDONUCLEASE CAS1"/>
    <property type="match status" value="1"/>
</dbReference>
<dbReference type="GO" id="GO:0046872">
    <property type="term" value="F:metal ion binding"/>
    <property type="evidence" value="ECO:0007669"/>
    <property type="project" value="UniProtKB-UniRule"/>
</dbReference>
<keyword evidence="1 8" id="KW-0540">Nuclease</keyword>
<evidence type="ECO:0000256" key="7">
    <source>
        <dbReference type="ARBA" id="ARBA00023125"/>
    </source>
</evidence>
<comment type="cofactor">
    <cofactor evidence="8">
        <name>Mg(2+)</name>
        <dbReference type="ChEBI" id="CHEBI:18420"/>
    </cofactor>
    <cofactor evidence="8">
        <name>Mn(2+)</name>
        <dbReference type="ChEBI" id="CHEBI:29035"/>
    </cofactor>
</comment>
<dbReference type="NCBIfam" id="TIGR00287">
    <property type="entry name" value="cas1"/>
    <property type="match status" value="1"/>
</dbReference>
<sequence>MSPISGLTPPKPIPIKDRSTLVFVQKGQVDVIDGTFVVVDAEGVRTVIPVGGMTCLLLEPGTRISHAAVGLAARAGTLLLWVGEAGVRLYSAGQPGGARADRLLHQARTALDETARLKVVRRMYELRFGEPAPERRSVDQLRGIEGARVRALYKSFARDYDARWDGRVYDPDDFDSGDLANRCLSSATACLHALAEAAILAAGYAPAIGFLHTGKARAFAYDIADIFKFETVVPVAFRVTGAVQNNRPIDRRPVGDPTRAVRLLVRDAFRKTRLLEKLIPTIEDVLAAGGLTAPDAPAEAQPPAIAEPTSGDIGHRG</sequence>
<dbReference type="Gene3D" id="1.20.120.920">
    <property type="entry name" value="CRISPR-associated endonuclease Cas1, C-terminal domain"/>
    <property type="match status" value="1"/>
</dbReference>
<comment type="function">
    <text evidence="8">CRISPR (clustered regularly interspaced short palindromic repeat), is an adaptive immune system that provides protection against mobile genetic elements (viruses, transposable elements and conjugative plasmids). CRISPR clusters contain spacers, sequences complementary to antecedent mobile elements, and target invading nucleic acids. CRISPR clusters are transcribed and processed into CRISPR RNA (crRNA). Acts as a dsDNA endonuclease. Involved in the integration of spacer DNA into the CRISPR cassette.</text>
</comment>
<evidence type="ECO:0000256" key="4">
    <source>
        <dbReference type="ARBA" id="ARBA00022801"/>
    </source>
</evidence>
<dbReference type="InterPro" id="IPR042211">
    <property type="entry name" value="CRISPR-assoc_Cas1_N"/>
</dbReference>
<dbReference type="EC" id="3.1.-.-" evidence="8"/>
<evidence type="ECO:0000313" key="11">
    <source>
        <dbReference type="Proteomes" id="UP000295399"/>
    </source>
</evidence>
<dbReference type="GO" id="GO:0016787">
    <property type="term" value="F:hydrolase activity"/>
    <property type="evidence" value="ECO:0007669"/>
    <property type="project" value="UniProtKB-KW"/>
</dbReference>
<organism evidence="10 11">
    <name type="scientific">Rhodothalassium salexigens DSM 2132</name>
    <dbReference type="NCBI Taxonomy" id="1188247"/>
    <lineage>
        <taxon>Bacteria</taxon>
        <taxon>Pseudomonadati</taxon>
        <taxon>Pseudomonadota</taxon>
        <taxon>Alphaproteobacteria</taxon>
        <taxon>Rhodothalassiales</taxon>
        <taxon>Rhodothalassiaceae</taxon>
        <taxon>Rhodothalassium</taxon>
    </lineage>
</organism>
<evidence type="ECO:0000256" key="9">
    <source>
        <dbReference type="SAM" id="MobiDB-lite"/>
    </source>
</evidence>
<dbReference type="RefSeq" id="WP_132708009.1">
    <property type="nucleotide sequence ID" value="NZ_JACIGF010000003.1"/>
</dbReference>
<dbReference type="InterPro" id="IPR042206">
    <property type="entry name" value="CRISPR-assoc_Cas1_C"/>
</dbReference>
<evidence type="ECO:0000256" key="5">
    <source>
        <dbReference type="ARBA" id="ARBA00022842"/>
    </source>
</evidence>
<comment type="subunit">
    <text evidence="8">Homodimer, forms a heterotetramer with a Cas2 homodimer.</text>
</comment>
<keyword evidence="11" id="KW-1185">Reference proteome</keyword>
<dbReference type="OrthoDB" id="9777847at2"/>